<evidence type="ECO:0000313" key="1">
    <source>
        <dbReference type="EMBL" id="MEC1177461.1"/>
    </source>
</evidence>
<name>A0AAW9NRS8_9BACL</name>
<reference evidence="1 2" key="1">
    <citation type="submission" date="2023-03" db="EMBL/GenBank/DDBJ databases">
        <title>Bacillus Genome Sequencing.</title>
        <authorList>
            <person name="Dunlap C."/>
        </authorList>
    </citation>
    <scope>NUCLEOTIDE SEQUENCE [LARGE SCALE GENOMIC DNA]</scope>
    <source>
        <strain evidence="1 2">B-59205</strain>
    </source>
</reference>
<dbReference type="Proteomes" id="UP001344888">
    <property type="component" value="Unassembled WGS sequence"/>
</dbReference>
<dbReference type="AlphaFoldDB" id="A0AAW9NRS8"/>
<dbReference type="RefSeq" id="WP_326121813.1">
    <property type="nucleotide sequence ID" value="NZ_JARSFG010000003.1"/>
</dbReference>
<protein>
    <submittedName>
        <fullName evidence="1">Uncharacterized protein</fullName>
    </submittedName>
</protein>
<dbReference type="EMBL" id="JARSFG010000003">
    <property type="protein sequence ID" value="MEC1177461.1"/>
    <property type="molecule type" value="Genomic_DNA"/>
</dbReference>
<gene>
    <name evidence="1" type="ORF">P9B03_03110</name>
</gene>
<keyword evidence="2" id="KW-1185">Reference proteome</keyword>
<proteinExistence type="predicted"/>
<comment type="caution">
    <text evidence="1">The sequence shown here is derived from an EMBL/GenBank/DDBJ whole genome shotgun (WGS) entry which is preliminary data.</text>
</comment>
<accession>A0AAW9NRS8</accession>
<sequence length="143" mass="16528">MQIVQVHYCVNDVMQMLSTKVFLEQNDDGEPTSVCYEVQGYRSLPVDSTEFAVKNLQKVLPQNMKIAACQTCMFGNFNPYGDMDNEIFCLKGLDVQNKRDVCAVFEGEEQISERSRTLLAFCSAYKPIDEQERYTYNDWAYLK</sequence>
<evidence type="ECO:0000313" key="2">
    <source>
        <dbReference type="Proteomes" id="UP001344888"/>
    </source>
</evidence>
<organism evidence="1 2">
    <name type="scientific">Metasolibacillus meyeri</name>
    <dbReference type="NCBI Taxonomy" id="1071052"/>
    <lineage>
        <taxon>Bacteria</taxon>
        <taxon>Bacillati</taxon>
        <taxon>Bacillota</taxon>
        <taxon>Bacilli</taxon>
        <taxon>Bacillales</taxon>
        <taxon>Caryophanaceae</taxon>
        <taxon>Metasolibacillus</taxon>
    </lineage>
</organism>